<reference evidence="5 6" key="1">
    <citation type="submission" date="2017-11" db="EMBL/GenBank/DDBJ databases">
        <title>Evolution of Phototrophy in the Chloroflexi Phylum Driven by Horizontal Gene Transfer.</title>
        <authorList>
            <person name="Ward L.M."/>
            <person name="Hemp J."/>
            <person name="Shih P.M."/>
            <person name="Mcglynn S.E."/>
            <person name="Fischer W."/>
        </authorList>
    </citation>
    <scope>NUCLEOTIDE SEQUENCE [LARGE SCALE GENOMIC DNA]</scope>
    <source>
        <strain evidence="5">JP3_7</strain>
    </source>
</reference>
<dbReference type="SUPFAM" id="SSF51735">
    <property type="entry name" value="NAD(P)-binding Rossmann-fold domains"/>
    <property type="match status" value="1"/>
</dbReference>
<dbReference type="PANTHER" id="PTHR43103:SF5">
    <property type="entry name" value="4-EPIMERASE, PUTATIVE (AFU_ORTHOLOGUE AFUA_7G00360)-RELATED"/>
    <property type="match status" value="1"/>
</dbReference>
<dbReference type="AlphaFoldDB" id="A0A2M8QB54"/>
<comment type="caution">
    <text evidence="5">The sequence shown here is derived from an EMBL/GenBank/DDBJ whole genome shotgun (WGS) entry which is preliminary data.</text>
</comment>
<gene>
    <name evidence="5" type="ORF">CUN48_10750</name>
</gene>
<evidence type="ECO:0000256" key="3">
    <source>
        <dbReference type="ARBA" id="ARBA00023027"/>
    </source>
</evidence>
<dbReference type="Pfam" id="PF01370">
    <property type="entry name" value="Epimerase"/>
    <property type="match status" value="1"/>
</dbReference>
<accession>A0A2M8QB54</accession>
<evidence type="ECO:0000313" key="5">
    <source>
        <dbReference type="EMBL" id="PJF47024.1"/>
    </source>
</evidence>
<sequence>MKIVVTGAKGNIGAVVVEYARSQGAQVLGVDNVGRGDGLGTYIAADLTDLGSCYDVVHGADAVINLAAIPDSKLFPNAQTFMTNIAITYNVFLAAAHLGVPRVVWASSIQVNHTVPPHRPVRYRYFPLDEDHPVDPQSDYALSKHAGEMIADHFARDFGLIIVSLRFTDVVTVQRWPRLPEPIPPDERYPLPHYVHIHDCARACYLAATAPLPAGSHTVAFIAARDTHVDLPSRELIARYYPDAELRADIQGYDALISGKRAEEAFGFIPKFSCRSDALA</sequence>
<evidence type="ECO:0000256" key="2">
    <source>
        <dbReference type="ARBA" id="ARBA00023002"/>
    </source>
</evidence>
<keyword evidence="3" id="KW-0520">NAD</keyword>
<dbReference type="GO" id="GO:0016491">
    <property type="term" value="F:oxidoreductase activity"/>
    <property type="evidence" value="ECO:0007669"/>
    <property type="project" value="UniProtKB-KW"/>
</dbReference>
<evidence type="ECO:0000313" key="6">
    <source>
        <dbReference type="Proteomes" id="UP000230790"/>
    </source>
</evidence>
<proteinExistence type="inferred from homology"/>
<feature type="domain" description="NAD-dependent epimerase/dehydratase" evidence="4">
    <location>
        <begin position="3"/>
        <end position="171"/>
    </location>
</feature>
<comment type="similarity">
    <text evidence="1">Belongs to the NAD(P)-dependent epimerase/dehydratase family.</text>
</comment>
<dbReference type="PANTHER" id="PTHR43103">
    <property type="entry name" value="NUCLEOSIDE-DIPHOSPHATE-SUGAR EPIMERASE"/>
    <property type="match status" value="1"/>
</dbReference>
<protein>
    <submittedName>
        <fullName evidence="5">UDP-glucose 4-epimerase</fullName>
    </submittedName>
</protein>
<dbReference type="EMBL" id="PGTN01000073">
    <property type="protein sequence ID" value="PJF47024.1"/>
    <property type="molecule type" value="Genomic_DNA"/>
</dbReference>
<dbReference type="CDD" id="cd08946">
    <property type="entry name" value="SDR_e"/>
    <property type="match status" value="1"/>
</dbReference>
<dbReference type="InterPro" id="IPR001509">
    <property type="entry name" value="Epimerase_deHydtase"/>
</dbReference>
<dbReference type="Gene3D" id="3.40.50.720">
    <property type="entry name" value="NAD(P)-binding Rossmann-like Domain"/>
    <property type="match status" value="1"/>
</dbReference>
<dbReference type="InterPro" id="IPR036291">
    <property type="entry name" value="NAD(P)-bd_dom_sf"/>
</dbReference>
<name>A0A2M8QB54_9CHLR</name>
<organism evidence="5 6">
    <name type="scientific">Candidatus Thermofonsia Clade 3 bacterium</name>
    <dbReference type="NCBI Taxonomy" id="2364212"/>
    <lineage>
        <taxon>Bacteria</taxon>
        <taxon>Bacillati</taxon>
        <taxon>Chloroflexota</taxon>
        <taxon>Candidatus Thermofontia</taxon>
        <taxon>Candidatus Thermofonsia Clade 3</taxon>
    </lineage>
</organism>
<dbReference type="Proteomes" id="UP000230790">
    <property type="component" value="Unassembled WGS sequence"/>
</dbReference>
<evidence type="ECO:0000256" key="1">
    <source>
        <dbReference type="ARBA" id="ARBA00007637"/>
    </source>
</evidence>
<evidence type="ECO:0000259" key="4">
    <source>
        <dbReference type="Pfam" id="PF01370"/>
    </source>
</evidence>
<keyword evidence="2" id="KW-0560">Oxidoreductase</keyword>